<dbReference type="Proteomes" id="UP000271098">
    <property type="component" value="Unassembled WGS sequence"/>
</dbReference>
<evidence type="ECO:0000313" key="1">
    <source>
        <dbReference type="EMBL" id="VDK48839.1"/>
    </source>
</evidence>
<sequence length="93" mass="10045">MATEKVTVTQRMTKTMPVTRLAANENITTSTTTTLLYSVKTRAPPYIRSTMGSSTVSETTITTPYPGASSTDKFSSLLAIICVLQSLCRNAYA</sequence>
<organism evidence="3">
    <name type="scientific">Gongylonema pulchrum</name>
    <dbReference type="NCBI Taxonomy" id="637853"/>
    <lineage>
        <taxon>Eukaryota</taxon>
        <taxon>Metazoa</taxon>
        <taxon>Ecdysozoa</taxon>
        <taxon>Nematoda</taxon>
        <taxon>Chromadorea</taxon>
        <taxon>Rhabditida</taxon>
        <taxon>Spirurina</taxon>
        <taxon>Spiruromorpha</taxon>
        <taxon>Spiruroidea</taxon>
        <taxon>Gongylonematidae</taxon>
        <taxon>Gongylonema</taxon>
    </lineage>
</organism>
<reference evidence="1 2" key="2">
    <citation type="submission" date="2018-11" db="EMBL/GenBank/DDBJ databases">
        <authorList>
            <consortium name="Pathogen Informatics"/>
        </authorList>
    </citation>
    <scope>NUCLEOTIDE SEQUENCE [LARGE SCALE GENOMIC DNA]</scope>
</reference>
<gene>
    <name evidence="1" type="ORF">GPUH_LOCUS5065</name>
</gene>
<dbReference type="AlphaFoldDB" id="A0A183D8M4"/>
<keyword evidence="2" id="KW-1185">Reference proteome</keyword>
<evidence type="ECO:0000313" key="2">
    <source>
        <dbReference type="Proteomes" id="UP000271098"/>
    </source>
</evidence>
<dbReference type="EMBL" id="UYRT01010252">
    <property type="protein sequence ID" value="VDK48839.1"/>
    <property type="molecule type" value="Genomic_DNA"/>
</dbReference>
<evidence type="ECO:0000313" key="3">
    <source>
        <dbReference type="WBParaSite" id="GPUH_0000507201-mRNA-1"/>
    </source>
</evidence>
<protein>
    <submittedName>
        <fullName evidence="1 3">Uncharacterized protein</fullName>
    </submittedName>
</protein>
<name>A0A183D8M4_9BILA</name>
<proteinExistence type="predicted"/>
<reference evidence="3" key="1">
    <citation type="submission" date="2016-06" db="UniProtKB">
        <authorList>
            <consortium name="WormBaseParasite"/>
        </authorList>
    </citation>
    <scope>IDENTIFICATION</scope>
</reference>
<accession>A0A183D8M4</accession>
<dbReference type="WBParaSite" id="GPUH_0000507201-mRNA-1">
    <property type="protein sequence ID" value="GPUH_0000507201-mRNA-1"/>
    <property type="gene ID" value="GPUH_0000507201"/>
</dbReference>